<dbReference type="Proteomes" id="UP001497680">
    <property type="component" value="Unassembled WGS sequence"/>
</dbReference>
<name>A0ACC0CZS4_9PEZI</name>
<gene>
    <name evidence="1" type="ORF">F4821DRAFT_278975</name>
</gene>
<protein>
    <submittedName>
        <fullName evidence="1">Six-hairpin glycosidase-like protein</fullName>
    </submittedName>
</protein>
<organism evidence="1 2">
    <name type="scientific">Hypoxylon rubiginosum</name>
    <dbReference type="NCBI Taxonomy" id="110542"/>
    <lineage>
        <taxon>Eukaryota</taxon>
        <taxon>Fungi</taxon>
        <taxon>Dikarya</taxon>
        <taxon>Ascomycota</taxon>
        <taxon>Pezizomycotina</taxon>
        <taxon>Sordariomycetes</taxon>
        <taxon>Xylariomycetidae</taxon>
        <taxon>Xylariales</taxon>
        <taxon>Hypoxylaceae</taxon>
        <taxon>Hypoxylon</taxon>
    </lineage>
</organism>
<proteinExistence type="predicted"/>
<evidence type="ECO:0000313" key="2">
    <source>
        <dbReference type="Proteomes" id="UP001497680"/>
    </source>
</evidence>
<reference evidence="1 2" key="1">
    <citation type="journal article" date="2022" name="New Phytol.">
        <title>Ecological generalism drives hyperdiversity of secondary metabolite gene clusters in xylarialean endophytes.</title>
        <authorList>
            <person name="Franco M.E.E."/>
            <person name="Wisecaver J.H."/>
            <person name="Arnold A.E."/>
            <person name="Ju Y.M."/>
            <person name="Slot J.C."/>
            <person name="Ahrendt S."/>
            <person name="Moore L.P."/>
            <person name="Eastman K.E."/>
            <person name="Scott K."/>
            <person name="Konkel Z."/>
            <person name="Mondo S.J."/>
            <person name="Kuo A."/>
            <person name="Hayes R.D."/>
            <person name="Haridas S."/>
            <person name="Andreopoulos B."/>
            <person name="Riley R."/>
            <person name="LaButti K."/>
            <person name="Pangilinan J."/>
            <person name="Lipzen A."/>
            <person name="Amirebrahimi M."/>
            <person name="Yan J."/>
            <person name="Adam C."/>
            <person name="Keymanesh K."/>
            <person name="Ng V."/>
            <person name="Louie K."/>
            <person name="Northen T."/>
            <person name="Drula E."/>
            <person name="Henrissat B."/>
            <person name="Hsieh H.M."/>
            <person name="Youens-Clark K."/>
            <person name="Lutzoni F."/>
            <person name="Miadlikowska J."/>
            <person name="Eastwood D.C."/>
            <person name="Hamelin R.C."/>
            <person name="Grigoriev I.V."/>
            <person name="U'Ren J.M."/>
        </authorList>
    </citation>
    <scope>NUCLEOTIDE SEQUENCE [LARGE SCALE GENOMIC DNA]</scope>
    <source>
        <strain evidence="1 2">ER1909</strain>
    </source>
</reference>
<accession>A0ACC0CZS4</accession>
<dbReference type="EMBL" id="MU394320">
    <property type="protein sequence ID" value="KAI6085931.1"/>
    <property type="molecule type" value="Genomic_DNA"/>
</dbReference>
<sequence>MIAMKPFLGATLSLLTSTCVSSGIGYHNLPTKPVFPGPWDKYIKTPANKSYITPARFWKVEGNITTPSNGYGLLTTRHNYGSSVMIGEGGLLTVEFQENIAGRVCLQVDSVIDDPILNLAYSESPFFVGRQSDATNEEEWDLPLPFHLGNRTGALCVDPEFNRGAFKYLTLYIDTIPDCEAQRQQSSLRYLFDYVKTTTQKVFLGLGDSSSHAPGGKTPYSYSLASVGITEIWVNCTSFPSQPNGRAYTGYFHSSSALLNRIWYANAYTLQLATIDPTQGSALIPANRVVDHNRSPPGSWYSNFTVARGTAVVTDGAKRDRLVWPGDLYVAVPAIAVSSGDMLAVRNALDVLFRHQYEDGSIPYAGPPLGWRGEFSDTYHLHALLATYDYVLYSGDMAWLSRRWGAYTWALGVSVAKVDRKNLMRVSSTLDWNRHGMGGYNIEASAILYEVLRRSIKLAEWLADDDFHMHAATEEWALVRQKLEKGIEQLYCNSTGLYSDNLSSRYCTGPQHIDPQDGNSWVLISSMHPRHSPIPALISNRLRNRWTAFGAPAPEFPNVMSPFASSFELQAHCAAGRPDVAVELMLLMWGYLLDGPGFTNSTLAEGFRVDGDVQYPAYERASRNSHAHGWAAGPTSVLVESVLGVKLLGPGGRIWRVRPALTRWLGWVRGGFAVARGGFEVAVWRVAVRGGGRGKGKGKGKGVVAVVRGPEGTRGWFGWGGEGIGDENEDEEFSVEVEGGETRAWVYLESEDGVPATTEEIEVSNDIWEVKDDDEKWYEREIPYRGGVLIFDNSFREPVMQEREPGEVDWEALADGYVDTRRRW</sequence>
<keyword evidence="2" id="KW-1185">Reference proteome</keyword>
<evidence type="ECO:0000313" key="1">
    <source>
        <dbReference type="EMBL" id="KAI6085931.1"/>
    </source>
</evidence>
<comment type="caution">
    <text evidence="1">The sequence shown here is derived from an EMBL/GenBank/DDBJ whole genome shotgun (WGS) entry which is preliminary data.</text>
</comment>